<keyword evidence="2" id="KW-1185">Reference proteome</keyword>
<proteinExistence type="predicted"/>
<gene>
    <name evidence="1" type="ORF">QRX50_38195</name>
</gene>
<dbReference type="Proteomes" id="UP001236014">
    <property type="component" value="Chromosome"/>
</dbReference>
<dbReference type="AlphaFoldDB" id="A0A9Y2MVX4"/>
<evidence type="ECO:0000313" key="2">
    <source>
        <dbReference type="Proteomes" id="UP001236014"/>
    </source>
</evidence>
<dbReference type="EMBL" id="CP127294">
    <property type="protein sequence ID" value="WIX77187.1"/>
    <property type="molecule type" value="Genomic_DNA"/>
</dbReference>
<accession>A0A9Y2MVX4</accession>
<organism evidence="1 2">
    <name type="scientific">Amycolatopsis carbonis</name>
    <dbReference type="NCBI Taxonomy" id="715471"/>
    <lineage>
        <taxon>Bacteria</taxon>
        <taxon>Bacillati</taxon>
        <taxon>Actinomycetota</taxon>
        <taxon>Actinomycetes</taxon>
        <taxon>Pseudonocardiales</taxon>
        <taxon>Pseudonocardiaceae</taxon>
        <taxon>Amycolatopsis</taxon>
    </lineage>
</organism>
<sequence>MSIAESRGFDRITLPSLVDECHRRIKEQIIAGELGPGAAAGMTRPVTR</sequence>
<reference evidence="1 2" key="1">
    <citation type="submission" date="2023-06" db="EMBL/GenBank/DDBJ databases">
        <authorList>
            <person name="Oyuntsetseg B."/>
            <person name="Kim S.B."/>
        </authorList>
    </citation>
    <scope>NUCLEOTIDE SEQUENCE [LARGE SCALE GENOMIC DNA]</scope>
    <source>
        <strain evidence="1 2">2-15</strain>
    </source>
</reference>
<name>A0A9Y2MVX4_9PSEU</name>
<evidence type="ECO:0000313" key="1">
    <source>
        <dbReference type="EMBL" id="WIX77187.1"/>
    </source>
</evidence>
<protein>
    <submittedName>
        <fullName evidence="1">Uncharacterized protein</fullName>
    </submittedName>
</protein>
<dbReference type="RefSeq" id="WP_285967928.1">
    <property type="nucleotide sequence ID" value="NZ_CP127294.1"/>
</dbReference>
<dbReference type="KEGG" id="acab:QRX50_38195"/>